<evidence type="ECO:0000259" key="4">
    <source>
        <dbReference type="Pfam" id="PF22725"/>
    </source>
</evidence>
<dbReference type="OrthoDB" id="9792935at2"/>
<dbReference type="RefSeq" id="WP_093666394.1">
    <property type="nucleotide sequence ID" value="NZ_FOCF01000007.1"/>
</dbReference>
<sequence length="377" mass="40608">MSLASALGLGGRKIRYAIVGLGHIAQQAMMPGVAHTGNSEITALVSSDSEKLAALGDRYGVEHLYSYEQFPDLLASGTIDAIYLATPNWRHAEFAVPALHAGIHVLCEKPLEISSAKCREIIAASERSGARLMTAYRLHFEPATLDAIRRIRAGELGDLVAFTSCFAQMVDPANHRATSGIEAGPLFDMGPYPINAIRYLFGAEPVEVVAAVGVRHPESGIGDFDDTLAVTLRMPGDRLAQFTISYYANQIDSLIIAGTKGSIHMSPCYGFQSGLEQNRQIGDDKTHEAFKATDHFGGQMKYFSDCILEDRTVEPDGEEGLADLLVIEAVVAALKSGGPVKVEPLDRRRTIDPDAQEQTLRAVSAPEPVNASSPTKE</sequence>
<organism evidence="5 6">
    <name type="scientific">Sphingomonas gellani</name>
    <dbReference type="NCBI Taxonomy" id="1166340"/>
    <lineage>
        <taxon>Bacteria</taxon>
        <taxon>Pseudomonadati</taxon>
        <taxon>Pseudomonadota</taxon>
        <taxon>Alphaproteobacteria</taxon>
        <taxon>Sphingomonadales</taxon>
        <taxon>Sphingomonadaceae</taxon>
        <taxon>Sphingomonas</taxon>
    </lineage>
</organism>
<dbReference type="InterPro" id="IPR055170">
    <property type="entry name" value="GFO_IDH_MocA-like_dom"/>
</dbReference>
<gene>
    <name evidence="5" type="ORF">SAMN05192583_2891</name>
</gene>
<dbReference type="GO" id="GO:0016491">
    <property type="term" value="F:oxidoreductase activity"/>
    <property type="evidence" value="ECO:0007669"/>
    <property type="project" value="UniProtKB-KW"/>
</dbReference>
<evidence type="ECO:0000256" key="2">
    <source>
        <dbReference type="SAM" id="MobiDB-lite"/>
    </source>
</evidence>
<feature type="domain" description="Gfo/Idh/MocA-like oxidoreductase N-terminal" evidence="3">
    <location>
        <begin position="14"/>
        <end position="135"/>
    </location>
</feature>
<dbReference type="SUPFAM" id="SSF55347">
    <property type="entry name" value="Glyceraldehyde-3-phosphate dehydrogenase-like, C-terminal domain"/>
    <property type="match status" value="1"/>
</dbReference>
<feature type="region of interest" description="Disordered" evidence="2">
    <location>
        <begin position="344"/>
        <end position="377"/>
    </location>
</feature>
<dbReference type="SUPFAM" id="SSF51735">
    <property type="entry name" value="NAD(P)-binding Rossmann-fold domains"/>
    <property type="match status" value="1"/>
</dbReference>
<dbReference type="Pfam" id="PF22725">
    <property type="entry name" value="GFO_IDH_MocA_C3"/>
    <property type="match status" value="1"/>
</dbReference>
<dbReference type="EMBL" id="FOCF01000007">
    <property type="protein sequence ID" value="SEN47347.1"/>
    <property type="molecule type" value="Genomic_DNA"/>
</dbReference>
<keyword evidence="1" id="KW-0560">Oxidoreductase</keyword>
<dbReference type="AlphaFoldDB" id="A0A1H8GV42"/>
<proteinExistence type="predicted"/>
<dbReference type="Proteomes" id="UP000199206">
    <property type="component" value="Unassembled WGS sequence"/>
</dbReference>
<evidence type="ECO:0000256" key="1">
    <source>
        <dbReference type="ARBA" id="ARBA00023002"/>
    </source>
</evidence>
<dbReference type="InterPro" id="IPR000683">
    <property type="entry name" value="Gfo/Idh/MocA-like_OxRdtase_N"/>
</dbReference>
<feature type="domain" description="GFO/IDH/MocA-like oxidoreductase" evidence="4">
    <location>
        <begin position="147"/>
        <end position="263"/>
    </location>
</feature>
<evidence type="ECO:0000313" key="6">
    <source>
        <dbReference type="Proteomes" id="UP000199206"/>
    </source>
</evidence>
<dbReference type="Gene3D" id="3.30.360.10">
    <property type="entry name" value="Dihydrodipicolinate Reductase, domain 2"/>
    <property type="match status" value="1"/>
</dbReference>
<dbReference type="STRING" id="1166340.SAMN05192583_2891"/>
<keyword evidence="6" id="KW-1185">Reference proteome</keyword>
<dbReference type="Gene3D" id="3.40.50.720">
    <property type="entry name" value="NAD(P)-binding Rossmann-like Domain"/>
    <property type="match status" value="1"/>
</dbReference>
<name>A0A1H8GV42_9SPHN</name>
<dbReference type="PANTHER" id="PTHR43818">
    <property type="entry name" value="BCDNA.GH03377"/>
    <property type="match status" value="1"/>
</dbReference>
<dbReference type="InterPro" id="IPR036291">
    <property type="entry name" value="NAD(P)-bd_dom_sf"/>
</dbReference>
<dbReference type="PANTHER" id="PTHR43818:SF11">
    <property type="entry name" value="BCDNA.GH03377"/>
    <property type="match status" value="1"/>
</dbReference>
<reference evidence="6" key="1">
    <citation type="submission" date="2016-10" db="EMBL/GenBank/DDBJ databases">
        <authorList>
            <person name="Varghese N."/>
            <person name="Submissions S."/>
        </authorList>
    </citation>
    <scope>NUCLEOTIDE SEQUENCE [LARGE SCALE GENOMIC DNA]</scope>
    <source>
        <strain evidence="6">S6-262</strain>
    </source>
</reference>
<protein>
    <submittedName>
        <fullName evidence="5">Predicted dehydrogenase</fullName>
    </submittedName>
</protein>
<evidence type="ECO:0000259" key="3">
    <source>
        <dbReference type="Pfam" id="PF01408"/>
    </source>
</evidence>
<dbReference type="InterPro" id="IPR050463">
    <property type="entry name" value="Gfo/Idh/MocA_oxidrdct_glycsds"/>
</dbReference>
<dbReference type="InterPro" id="IPR008354">
    <property type="entry name" value="Glc-Fru_OxRdtase_bac"/>
</dbReference>
<dbReference type="GO" id="GO:0000166">
    <property type="term" value="F:nucleotide binding"/>
    <property type="evidence" value="ECO:0007669"/>
    <property type="project" value="InterPro"/>
</dbReference>
<dbReference type="Pfam" id="PF01408">
    <property type="entry name" value="GFO_IDH_MocA"/>
    <property type="match status" value="1"/>
</dbReference>
<dbReference type="PRINTS" id="PR01775">
    <property type="entry name" value="GLFROXRDTASE"/>
</dbReference>
<accession>A0A1H8GV42</accession>
<evidence type="ECO:0000313" key="5">
    <source>
        <dbReference type="EMBL" id="SEN47347.1"/>
    </source>
</evidence>